<dbReference type="EMBL" id="CP060244">
    <property type="protein sequence ID" value="QNT78229.1"/>
    <property type="molecule type" value="Genomic_DNA"/>
</dbReference>
<dbReference type="KEGG" id="ebla:JGUZn3_09990"/>
<dbReference type="Proteomes" id="UP000516349">
    <property type="component" value="Chromosome"/>
</dbReference>
<gene>
    <name evidence="1" type="ORF">JGUZn3_09990</name>
</gene>
<name>A0A7H1NR19_9PROT</name>
<dbReference type="RefSeq" id="WP_408871759.1">
    <property type="nucleotide sequence ID" value="NZ_CP060244.1"/>
</dbReference>
<organism evidence="1 2">
    <name type="scientific">Entomobacter blattae</name>
    <dbReference type="NCBI Taxonomy" id="2762277"/>
    <lineage>
        <taxon>Bacteria</taxon>
        <taxon>Pseudomonadati</taxon>
        <taxon>Pseudomonadota</taxon>
        <taxon>Alphaproteobacteria</taxon>
        <taxon>Acetobacterales</taxon>
        <taxon>Acetobacteraceae</taxon>
        <taxon>Entomobacter</taxon>
    </lineage>
</organism>
<dbReference type="AlphaFoldDB" id="A0A7H1NR19"/>
<proteinExistence type="predicted"/>
<reference evidence="1 2" key="1">
    <citation type="submission" date="2020-08" db="EMBL/GenBank/DDBJ databases">
        <title>Complete genome sequence of Entomobacter blattae G55GP.</title>
        <authorList>
            <person name="Poehlein A."/>
            <person name="Guzman J."/>
            <person name="Daniel R."/>
            <person name="Vilcinskas A."/>
        </authorList>
    </citation>
    <scope>NUCLEOTIDE SEQUENCE [LARGE SCALE GENOMIC DNA]</scope>
    <source>
        <strain evidence="1 2">G55GP</strain>
    </source>
</reference>
<evidence type="ECO:0000313" key="2">
    <source>
        <dbReference type="Proteomes" id="UP000516349"/>
    </source>
</evidence>
<sequence length="119" mass="12949">MISPECLACKACASQCSVKRLSSSGGSPSNNQLPFYRVTLHIDHYSLHGVPEFFHPQPGMPVTADIKVGKRTIVQYFLNTVVPAATVRNVGTLIIALPICRARIDALALACLMESWYSS</sequence>
<keyword evidence="2" id="KW-1185">Reference proteome</keyword>
<evidence type="ECO:0000313" key="1">
    <source>
        <dbReference type="EMBL" id="QNT78229.1"/>
    </source>
</evidence>
<accession>A0A7H1NR19</accession>
<protein>
    <submittedName>
        <fullName evidence="1">Uncharacterized protein</fullName>
    </submittedName>
</protein>